<name>A0A9Q0S509_9DIPT</name>
<protein>
    <submittedName>
        <fullName evidence="1">Uncharacterized protein</fullName>
    </submittedName>
</protein>
<comment type="caution">
    <text evidence="1">The sequence shown here is derived from an EMBL/GenBank/DDBJ whole genome shotgun (WGS) entry which is preliminary data.</text>
</comment>
<dbReference type="Proteomes" id="UP001151699">
    <property type="component" value="Chromosome A"/>
</dbReference>
<dbReference type="AlphaFoldDB" id="A0A9Q0S509"/>
<dbReference type="EMBL" id="WJQU01000001">
    <property type="protein sequence ID" value="KAJ6645697.1"/>
    <property type="molecule type" value="Genomic_DNA"/>
</dbReference>
<sequence length="37" mass="4125">MCKCCIIGNLLISTSVQTRKNALIKIDSETKNCQLKL</sequence>
<evidence type="ECO:0000313" key="1">
    <source>
        <dbReference type="EMBL" id="KAJ6645697.1"/>
    </source>
</evidence>
<evidence type="ECO:0000313" key="2">
    <source>
        <dbReference type="Proteomes" id="UP001151699"/>
    </source>
</evidence>
<reference evidence="1" key="1">
    <citation type="submission" date="2022-07" db="EMBL/GenBank/DDBJ databases">
        <authorList>
            <person name="Trinca V."/>
            <person name="Uliana J.V.C."/>
            <person name="Torres T.T."/>
            <person name="Ward R.J."/>
            <person name="Monesi N."/>
        </authorList>
    </citation>
    <scope>NUCLEOTIDE SEQUENCE</scope>
    <source>
        <strain evidence="1">HSMRA1968</strain>
        <tissue evidence="1">Whole embryos</tissue>
    </source>
</reference>
<proteinExistence type="predicted"/>
<organism evidence="1 2">
    <name type="scientific">Pseudolycoriella hygida</name>
    <dbReference type="NCBI Taxonomy" id="35572"/>
    <lineage>
        <taxon>Eukaryota</taxon>
        <taxon>Metazoa</taxon>
        <taxon>Ecdysozoa</taxon>
        <taxon>Arthropoda</taxon>
        <taxon>Hexapoda</taxon>
        <taxon>Insecta</taxon>
        <taxon>Pterygota</taxon>
        <taxon>Neoptera</taxon>
        <taxon>Endopterygota</taxon>
        <taxon>Diptera</taxon>
        <taxon>Nematocera</taxon>
        <taxon>Sciaroidea</taxon>
        <taxon>Sciaridae</taxon>
        <taxon>Pseudolycoriella</taxon>
    </lineage>
</organism>
<accession>A0A9Q0S509</accession>
<gene>
    <name evidence="1" type="ORF">Bhyg_00905</name>
</gene>
<keyword evidence="2" id="KW-1185">Reference proteome</keyword>